<sequence length="254" mass="26600">MSVQTSVEANVLVVTIDRPEARNAIDGSVAAGIEEAIDRLEGSDELRAAVLTGAPPVFSAGADLKVVEQGRGSELSTPRGGFAGLTRRNRSKPVLAAVDGPALAGGAEVVLACDMVVASTAARFGLPEVKRCLVAAGGGLYNLPRRLPLNVAMEIALTGDPISAERAERLGLVNRLVEPGRALAEAVDLAGRIAINAPAAVRETRRVLLESLLVEEGAGQELADEALKTMFATDDFTEGVRAFIEKREPVWTGR</sequence>
<dbReference type="InterPro" id="IPR014748">
    <property type="entry name" value="Enoyl-CoA_hydra_C"/>
</dbReference>
<dbReference type="PANTHER" id="PTHR11941">
    <property type="entry name" value="ENOYL-COA HYDRATASE-RELATED"/>
    <property type="match status" value="1"/>
</dbReference>
<dbReference type="InterPro" id="IPR018376">
    <property type="entry name" value="Enoyl-CoA_hyd/isom_CS"/>
</dbReference>
<dbReference type="RefSeq" id="WP_345424016.1">
    <property type="nucleotide sequence ID" value="NZ_BAABGT010000083.1"/>
</dbReference>
<evidence type="ECO:0000256" key="4">
    <source>
        <dbReference type="RuleBase" id="RU003707"/>
    </source>
</evidence>
<organism evidence="5 6">
    <name type="scientific">Pseudonocardia xishanensis</name>
    <dbReference type="NCBI Taxonomy" id="630995"/>
    <lineage>
        <taxon>Bacteria</taxon>
        <taxon>Bacillati</taxon>
        <taxon>Actinomycetota</taxon>
        <taxon>Actinomycetes</taxon>
        <taxon>Pseudonocardiales</taxon>
        <taxon>Pseudonocardiaceae</taxon>
        <taxon>Pseudonocardia</taxon>
    </lineage>
</organism>
<keyword evidence="3" id="KW-0456">Lyase</keyword>
<dbReference type="NCBIfam" id="NF006100">
    <property type="entry name" value="PRK08252.1"/>
    <property type="match status" value="1"/>
</dbReference>
<comment type="caution">
    <text evidence="5">The sequence shown here is derived from an EMBL/GenBank/DDBJ whole genome shotgun (WGS) entry which is preliminary data.</text>
</comment>
<comment type="similarity">
    <text evidence="1 4">Belongs to the enoyl-CoA hydratase/isomerase family.</text>
</comment>
<dbReference type="Proteomes" id="UP001501598">
    <property type="component" value="Unassembled WGS sequence"/>
</dbReference>
<dbReference type="InterPro" id="IPR001753">
    <property type="entry name" value="Enoyl-CoA_hydra/iso"/>
</dbReference>
<dbReference type="PROSITE" id="PS00166">
    <property type="entry name" value="ENOYL_COA_HYDRATASE"/>
    <property type="match status" value="1"/>
</dbReference>
<dbReference type="EMBL" id="BAABGT010000083">
    <property type="protein sequence ID" value="GAA4554398.1"/>
    <property type="molecule type" value="Genomic_DNA"/>
</dbReference>
<dbReference type="Pfam" id="PF00378">
    <property type="entry name" value="ECH_1"/>
    <property type="match status" value="1"/>
</dbReference>
<evidence type="ECO:0000313" key="5">
    <source>
        <dbReference type="EMBL" id="GAA4554398.1"/>
    </source>
</evidence>
<dbReference type="InterPro" id="IPR029045">
    <property type="entry name" value="ClpP/crotonase-like_dom_sf"/>
</dbReference>
<reference evidence="6" key="1">
    <citation type="journal article" date="2019" name="Int. J. Syst. Evol. Microbiol.">
        <title>The Global Catalogue of Microorganisms (GCM) 10K type strain sequencing project: providing services to taxonomists for standard genome sequencing and annotation.</title>
        <authorList>
            <consortium name="The Broad Institute Genomics Platform"/>
            <consortium name="The Broad Institute Genome Sequencing Center for Infectious Disease"/>
            <person name="Wu L."/>
            <person name="Ma J."/>
        </authorList>
    </citation>
    <scope>NUCLEOTIDE SEQUENCE [LARGE SCALE GENOMIC DNA]</scope>
    <source>
        <strain evidence="6">JCM 17906</strain>
    </source>
</reference>
<evidence type="ECO:0000256" key="1">
    <source>
        <dbReference type="ARBA" id="ARBA00005254"/>
    </source>
</evidence>
<dbReference type="PANTHER" id="PTHR11941:SF169">
    <property type="entry name" value="(7AS)-7A-METHYL-1,5-DIOXO-2,3,5,6,7,7A-HEXAHYDRO-1H-INDENE-CARBOXYL-COA HYDROLASE"/>
    <property type="match status" value="1"/>
</dbReference>
<accession>A0ABP8S075</accession>
<name>A0ABP8S075_9PSEU</name>
<dbReference type="Gene3D" id="3.90.226.10">
    <property type="entry name" value="2-enoyl-CoA Hydratase, Chain A, domain 1"/>
    <property type="match status" value="1"/>
</dbReference>
<gene>
    <name evidence="5" type="ORF">GCM10023175_52210</name>
</gene>
<dbReference type="Gene3D" id="1.10.12.10">
    <property type="entry name" value="Lyase 2-enoyl-coa Hydratase, Chain A, domain 2"/>
    <property type="match status" value="1"/>
</dbReference>
<keyword evidence="2" id="KW-0443">Lipid metabolism</keyword>
<protein>
    <submittedName>
        <fullName evidence="5">Crotonase/enoyl-CoA hydratase family protein</fullName>
    </submittedName>
</protein>
<evidence type="ECO:0000256" key="2">
    <source>
        <dbReference type="ARBA" id="ARBA00023098"/>
    </source>
</evidence>
<proteinExistence type="inferred from homology"/>
<keyword evidence="6" id="KW-1185">Reference proteome</keyword>
<dbReference type="SUPFAM" id="SSF52096">
    <property type="entry name" value="ClpP/crotonase"/>
    <property type="match status" value="1"/>
</dbReference>
<evidence type="ECO:0000313" key="6">
    <source>
        <dbReference type="Proteomes" id="UP001501598"/>
    </source>
</evidence>
<dbReference type="CDD" id="cd06558">
    <property type="entry name" value="crotonase-like"/>
    <property type="match status" value="1"/>
</dbReference>
<evidence type="ECO:0000256" key="3">
    <source>
        <dbReference type="ARBA" id="ARBA00023239"/>
    </source>
</evidence>